<evidence type="ECO:0000313" key="4">
    <source>
        <dbReference type="Proteomes" id="UP001165065"/>
    </source>
</evidence>
<protein>
    <recommendedName>
        <fullName evidence="2">PPM-type phosphatase domain-containing protein</fullName>
    </recommendedName>
</protein>
<gene>
    <name evidence="3" type="ORF">TrCOL_g3526</name>
</gene>
<feature type="compositionally biased region" description="Gly residues" evidence="1">
    <location>
        <begin position="229"/>
        <end position="238"/>
    </location>
</feature>
<feature type="region of interest" description="Disordered" evidence="1">
    <location>
        <begin position="1"/>
        <end position="136"/>
    </location>
</feature>
<accession>A0A9W7L327</accession>
<dbReference type="PROSITE" id="PS51746">
    <property type="entry name" value="PPM_2"/>
    <property type="match status" value="1"/>
</dbReference>
<name>A0A9W7L327_9STRA</name>
<dbReference type="InterPro" id="IPR015655">
    <property type="entry name" value="PP2C"/>
</dbReference>
<reference evidence="4" key="1">
    <citation type="journal article" date="2023" name="Commun. Biol.">
        <title>Genome analysis of Parmales, the sister group of diatoms, reveals the evolutionary specialization of diatoms from phago-mixotrophs to photoautotrophs.</title>
        <authorList>
            <person name="Ban H."/>
            <person name="Sato S."/>
            <person name="Yoshikawa S."/>
            <person name="Yamada K."/>
            <person name="Nakamura Y."/>
            <person name="Ichinomiya M."/>
            <person name="Sato N."/>
            <person name="Blanc-Mathieu R."/>
            <person name="Endo H."/>
            <person name="Kuwata A."/>
            <person name="Ogata H."/>
        </authorList>
    </citation>
    <scope>NUCLEOTIDE SEQUENCE [LARGE SCALE GENOMIC DNA]</scope>
</reference>
<dbReference type="CDD" id="cd00143">
    <property type="entry name" value="PP2Cc"/>
    <property type="match status" value="1"/>
</dbReference>
<sequence>MYDGYNSTRNGMVSNMSPYEKQQKRQRHRQRQRQRRGVFAMEQMEGKKKSNVTSSGYGYSSNYGSSDSSRDTSSSGYGKTSLPVVNHHHNSGEPGGSFGSTSMLSRRNQHLRSTGQHMPNSHQQMMQHQQQMLRQQQQQQQQQQQLQQQQHQLQQQQRQQQQQQQQRQQQRQQQQQQQQQSILQRAMSRGRTGGGQVSADHSGGVRQQFGKTQRNRKGQQRLPQIGDSGSAGGGGGGSVKTVKRSRQLAPGQVSAANAPIEFTQQGGPSSASCGVCSIKGHKPGNPNWTNQDNYAIEECVGGDPATRIYIVLDGHGEFGHLVSSRCHDNLPKYLMSTEYNAKRSNAMMQSDLNNCPIDVKCSGATCVTAVIRDGKVQLGNCGDSRGVLGRRSGPHSYVAVPLTRDHKPDRQDEKRRIQEAGGQVGCRQIVVGHSANGPVMLPMGPARVWYTNRGETMGLAMSRSLGDSIVHTVGVSAEPEITDHDISEEDEFLIMGTDGVWDVIDNNQAVEIVQNHIKRSGPGWDAAEAATIIARSARRRWSQLSSMIDDITALVIKL</sequence>
<evidence type="ECO:0000313" key="3">
    <source>
        <dbReference type="EMBL" id="GMI23191.1"/>
    </source>
</evidence>
<dbReference type="Pfam" id="PF00481">
    <property type="entry name" value="PP2C"/>
    <property type="match status" value="1"/>
</dbReference>
<feature type="compositionally biased region" description="Polar residues" evidence="1">
    <location>
        <begin position="99"/>
        <end position="121"/>
    </location>
</feature>
<dbReference type="InterPro" id="IPR036457">
    <property type="entry name" value="PPM-type-like_dom_sf"/>
</dbReference>
<dbReference type="SUPFAM" id="SSF81606">
    <property type="entry name" value="PP2C-like"/>
    <property type="match status" value="1"/>
</dbReference>
<feature type="domain" description="PPM-type phosphatase" evidence="2">
    <location>
        <begin position="272"/>
        <end position="558"/>
    </location>
</feature>
<dbReference type="SMART" id="SM00332">
    <property type="entry name" value="PP2Cc"/>
    <property type="match status" value="1"/>
</dbReference>
<keyword evidence="4" id="KW-1185">Reference proteome</keyword>
<dbReference type="AlphaFoldDB" id="A0A9W7L327"/>
<feature type="compositionally biased region" description="Low complexity" evidence="1">
    <location>
        <begin position="122"/>
        <end position="136"/>
    </location>
</feature>
<proteinExistence type="predicted"/>
<organism evidence="3 4">
    <name type="scientific">Triparma columacea</name>
    <dbReference type="NCBI Taxonomy" id="722753"/>
    <lineage>
        <taxon>Eukaryota</taxon>
        <taxon>Sar</taxon>
        <taxon>Stramenopiles</taxon>
        <taxon>Ochrophyta</taxon>
        <taxon>Bolidophyceae</taxon>
        <taxon>Parmales</taxon>
        <taxon>Triparmaceae</taxon>
        <taxon>Triparma</taxon>
    </lineage>
</organism>
<dbReference type="Gene3D" id="3.60.40.10">
    <property type="entry name" value="PPM-type phosphatase domain"/>
    <property type="match status" value="1"/>
</dbReference>
<evidence type="ECO:0000259" key="2">
    <source>
        <dbReference type="PROSITE" id="PS51746"/>
    </source>
</evidence>
<dbReference type="Proteomes" id="UP001165065">
    <property type="component" value="Unassembled WGS sequence"/>
</dbReference>
<feature type="compositionally biased region" description="Basic residues" evidence="1">
    <location>
        <begin position="24"/>
        <end position="36"/>
    </location>
</feature>
<feature type="compositionally biased region" description="Polar residues" evidence="1">
    <location>
        <begin position="1"/>
        <end position="17"/>
    </location>
</feature>
<feature type="compositionally biased region" description="Low complexity" evidence="1">
    <location>
        <begin position="51"/>
        <end position="78"/>
    </location>
</feature>
<dbReference type="OrthoDB" id="10264738at2759"/>
<dbReference type="InterPro" id="IPR001932">
    <property type="entry name" value="PPM-type_phosphatase-like_dom"/>
</dbReference>
<evidence type="ECO:0000256" key="1">
    <source>
        <dbReference type="SAM" id="MobiDB-lite"/>
    </source>
</evidence>
<dbReference type="PANTHER" id="PTHR47992">
    <property type="entry name" value="PROTEIN PHOSPHATASE"/>
    <property type="match status" value="1"/>
</dbReference>
<feature type="region of interest" description="Disordered" evidence="1">
    <location>
        <begin position="176"/>
        <end position="253"/>
    </location>
</feature>
<comment type="caution">
    <text evidence="3">The sequence shown here is derived from an EMBL/GenBank/DDBJ whole genome shotgun (WGS) entry which is preliminary data.</text>
</comment>
<dbReference type="GO" id="GO:0004722">
    <property type="term" value="F:protein serine/threonine phosphatase activity"/>
    <property type="evidence" value="ECO:0007669"/>
    <property type="project" value="InterPro"/>
</dbReference>
<dbReference type="EMBL" id="BRYA01000564">
    <property type="protein sequence ID" value="GMI23191.1"/>
    <property type="molecule type" value="Genomic_DNA"/>
</dbReference>